<dbReference type="GO" id="GO:0009742">
    <property type="term" value="P:brassinosteroid mediated signaling pathway"/>
    <property type="evidence" value="ECO:0007669"/>
    <property type="project" value="UniProtKB-KW"/>
</dbReference>
<dbReference type="GeneID" id="101502771"/>
<gene>
    <name evidence="18 19" type="primary">LOC101502771</name>
</gene>
<evidence type="ECO:0000256" key="5">
    <source>
        <dbReference type="ARBA" id="ARBA00022527"/>
    </source>
</evidence>
<dbReference type="InterPro" id="IPR045845">
    <property type="entry name" value="BSK"/>
</dbReference>
<evidence type="ECO:0000313" key="19">
    <source>
        <dbReference type="RefSeq" id="XP_027191720.1"/>
    </source>
</evidence>
<dbReference type="PROSITE" id="PS50011">
    <property type="entry name" value="PROTEIN_KINASE_DOM"/>
    <property type="match status" value="1"/>
</dbReference>
<protein>
    <recommendedName>
        <fullName evidence="3">non-specific serine/threonine protein kinase</fullName>
        <ecNumber evidence="3">2.7.11.1</ecNumber>
    </recommendedName>
</protein>
<dbReference type="InterPro" id="IPR001245">
    <property type="entry name" value="Ser-Thr/Tyr_kinase_cat_dom"/>
</dbReference>
<sequence length="486" mass="54420">MGCKCSKFSACCWSTEQGGDPVLEANIDDNNIEGNGLPLFREYTIDQLRKATSGFAIENIVSEHGEKAPNVVYKGKLENQMRIAIKRFNKSAWPDTHQFLEEARAVGLIRSQRLANLLGCCCEGDERLLVSEYMSNDTLAKHLFHWETQPMKWAMRLRVALHLAQALEYCTSKGRALYHDLNAYRVLFDDDFNPKLSCFGLMKNSRDGKSYSTNLAFTPPEYLRTGRVTPESVTYSFGTLLLDLLSGKHIPPSHALDLIRDRNLRSLTDSCLEGQFSDDEGTELVRLASRCLQSEPRERPNPKSLVTALIPLQKDSEVPSHVLMGIPDGSAAFPLTPLGEACLRMDLTSIHELLEKIGYKDDEGTATELSFQMWTNQMQETLDSKKKGDAAFRHKDFKTAIDGYTQFINVGSMVSPTIYARRSLSYLISNMPTEALGDAMQAQMISPIWYIAFYLQAIALLALGKENDAQVALKEGSSLETKKNTN</sequence>
<dbReference type="Gene3D" id="1.25.40.10">
    <property type="entry name" value="Tetratricopeptide repeat domain"/>
    <property type="match status" value="1"/>
</dbReference>
<dbReference type="RefSeq" id="XP_027191720.1">
    <property type="nucleotide sequence ID" value="XM_027335919.1"/>
</dbReference>
<evidence type="ECO:0000313" key="18">
    <source>
        <dbReference type="RefSeq" id="XP_012572176.1"/>
    </source>
</evidence>
<evidence type="ECO:0000256" key="14">
    <source>
        <dbReference type="ARBA" id="ARBA00047899"/>
    </source>
</evidence>
<dbReference type="Pfam" id="PF25575">
    <property type="entry name" value="TPR_BSK1_C"/>
    <property type="match status" value="1"/>
</dbReference>
<dbReference type="AlphaFoldDB" id="A0A1S3EB23"/>
<keyword evidence="7" id="KW-0808">Transferase</keyword>
<evidence type="ECO:0000256" key="2">
    <source>
        <dbReference type="ARBA" id="ARBA00008684"/>
    </source>
</evidence>
<keyword evidence="4" id="KW-1003">Cell membrane</keyword>
<evidence type="ECO:0000256" key="12">
    <source>
        <dbReference type="ARBA" id="ARBA00023136"/>
    </source>
</evidence>
<dbReference type="Gene3D" id="3.30.200.20">
    <property type="entry name" value="Phosphorylase Kinase, domain 1"/>
    <property type="match status" value="1"/>
</dbReference>
<evidence type="ECO:0000256" key="11">
    <source>
        <dbReference type="ARBA" id="ARBA00022840"/>
    </source>
</evidence>
<comment type="subcellular location">
    <subcellularLocation>
        <location evidence="1">Cell membrane</location>
        <topology evidence="1">Lipid-anchor</topology>
    </subcellularLocation>
</comment>
<evidence type="ECO:0000256" key="6">
    <source>
        <dbReference type="ARBA" id="ARBA00022626"/>
    </source>
</evidence>
<dbReference type="GO" id="GO:0005886">
    <property type="term" value="C:plasma membrane"/>
    <property type="evidence" value="ECO:0007669"/>
    <property type="project" value="UniProtKB-SubCell"/>
</dbReference>
<reference evidence="18 19" key="2">
    <citation type="submission" date="2025-04" db="UniProtKB">
        <authorList>
            <consortium name="RefSeq"/>
        </authorList>
    </citation>
    <scope>IDENTIFICATION</scope>
    <source>
        <tissue evidence="18 19">Etiolated seedlings</tissue>
    </source>
</reference>
<evidence type="ECO:0000256" key="10">
    <source>
        <dbReference type="ARBA" id="ARBA00022777"/>
    </source>
</evidence>
<keyword evidence="5" id="KW-0723">Serine/threonine-protein kinase</keyword>
<evidence type="ECO:0000256" key="4">
    <source>
        <dbReference type="ARBA" id="ARBA00022475"/>
    </source>
</evidence>
<dbReference type="SUPFAM" id="SSF56112">
    <property type="entry name" value="Protein kinase-like (PK-like)"/>
    <property type="match status" value="1"/>
</dbReference>
<evidence type="ECO:0000313" key="17">
    <source>
        <dbReference type="Proteomes" id="UP000087171"/>
    </source>
</evidence>
<proteinExistence type="inferred from homology"/>
<dbReference type="SUPFAM" id="SSF48452">
    <property type="entry name" value="TPR-like"/>
    <property type="match status" value="1"/>
</dbReference>
<dbReference type="Proteomes" id="UP000087171">
    <property type="component" value="Chromosome Ca6"/>
</dbReference>
<dbReference type="InterPro" id="IPR058209">
    <property type="entry name" value="TPR_BSK1_C"/>
</dbReference>
<name>A0A1S3EB23_CICAR</name>
<dbReference type="InterPro" id="IPR011990">
    <property type="entry name" value="TPR-like_helical_dom_sf"/>
</dbReference>
<dbReference type="GO" id="GO:0005524">
    <property type="term" value="F:ATP binding"/>
    <property type="evidence" value="ECO:0007669"/>
    <property type="project" value="UniProtKB-KW"/>
</dbReference>
<dbReference type="GO" id="GO:0004674">
    <property type="term" value="F:protein serine/threonine kinase activity"/>
    <property type="evidence" value="ECO:0007669"/>
    <property type="project" value="UniProtKB-KW"/>
</dbReference>
<evidence type="ECO:0000256" key="7">
    <source>
        <dbReference type="ARBA" id="ARBA00022679"/>
    </source>
</evidence>
<keyword evidence="10" id="KW-0418">Kinase</keyword>
<keyword evidence="6" id="KW-1070">Brassinosteroid signaling pathway</keyword>
<comment type="catalytic activity">
    <reaction evidence="15">
        <text>L-seryl-[protein] + ATP = O-phospho-L-seryl-[protein] + ADP + H(+)</text>
        <dbReference type="Rhea" id="RHEA:17989"/>
        <dbReference type="Rhea" id="RHEA-COMP:9863"/>
        <dbReference type="Rhea" id="RHEA-COMP:11604"/>
        <dbReference type="ChEBI" id="CHEBI:15378"/>
        <dbReference type="ChEBI" id="CHEBI:29999"/>
        <dbReference type="ChEBI" id="CHEBI:30616"/>
        <dbReference type="ChEBI" id="CHEBI:83421"/>
        <dbReference type="ChEBI" id="CHEBI:456216"/>
        <dbReference type="EC" id="2.7.11.1"/>
    </reaction>
</comment>
<evidence type="ECO:0000256" key="9">
    <source>
        <dbReference type="ARBA" id="ARBA00022741"/>
    </source>
</evidence>
<dbReference type="FunFam" id="3.30.200.20:FF:000154">
    <property type="entry name" value="probable serine/threonine-protein kinase At4g35230"/>
    <property type="match status" value="1"/>
</dbReference>
<dbReference type="PANTHER" id="PTHR45863">
    <property type="entry name" value="SERINE/THREONINE-PROTEIN KINASE BSK5"/>
    <property type="match status" value="1"/>
</dbReference>
<dbReference type="OrthoDB" id="2335338at2759"/>
<keyword evidence="8" id="KW-0519">Myristate</keyword>
<dbReference type="InterPro" id="IPR000719">
    <property type="entry name" value="Prot_kinase_dom"/>
</dbReference>
<evidence type="ECO:0000256" key="15">
    <source>
        <dbReference type="ARBA" id="ARBA00048679"/>
    </source>
</evidence>
<keyword evidence="17" id="KW-1185">Reference proteome</keyword>
<dbReference type="EC" id="2.7.11.1" evidence="3"/>
<evidence type="ECO:0000259" key="16">
    <source>
        <dbReference type="PROSITE" id="PS50011"/>
    </source>
</evidence>
<keyword evidence="9" id="KW-0547">Nucleotide-binding</keyword>
<evidence type="ECO:0000256" key="8">
    <source>
        <dbReference type="ARBA" id="ARBA00022707"/>
    </source>
</evidence>
<keyword evidence="12" id="KW-0472">Membrane</keyword>
<accession>A0A1S3EB23</accession>
<evidence type="ECO:0000256" key="1">
    <source>
        <dbReference type="ARBA" id="ARBA00004193"/>
    </source>
</evidence>
<dbReference type="FunFam" id="1.10.510.10:FF:000069">
    <property type="entry name" value="probable serine/threonine-protein kinase At5g41260"/>
    <property type="match status" value="1"/>
</dbReference>
<dbReference type="Gene3D" id="1.10.510.10">
    <property type="entry name" value="Transferase(Phosphotransferase) domain 1"/>
    <property type="match status" value="1"/>
</dbReference>
<dbReference type="FunFam" id="1.25.40.10:FF:000016">
    <property type="entry name" value="probable serine/threonine-protein kinase At4g35230"/>
    <property type="match status" value="1"/>
</dbReference>
<organism evidence="17 18">
    <name type="scientific">Cicer arietinum</name>
    <name type="common">Chickpea</name>
    <name type="synonym">Garbanzo</name>
    <dbReference type="NCBI Taxonomy" id="3827"/>
    <lineage>
        <taxon>Eukaryota</taxon>
        <taxon>Viridiplantae</taxon>
        <taxon>Streptophyta</taxon>
        <taxon>Embryophyta</taxon>
        <taxon>Tracheophyta</taxon>
        <taxon>Spermatophyta</taxon>
        <taxon>Magnoliopsida</taxon>
        <taxon>eudicotyledons</taxon>
        <taxon>Gunneridae</taxon>
        <taxon>Pentapetalae</taxon>
        <taxon>rosids</taxon>
        <taxon>fabids</taxon>
        <taxon>Fabales</taxon>
        <taxon>Fabaceae</taxon>
        <taxon>Papilionoideae</taxon>
        <taxon>50 kb inversion clade</taxon>
        <taxon>NPAAA clade</taxon>
        <taxon>Hologalegina</taxon>
        <taxon>IRL clade</taxon>
        <taxon>Cicereae</taxon>
        <taxon>Cicer</taxon>
    </lineage>
</organism>
<keyword evidence="11" id="KW-0067">ATP-binding</keyword>
<dbReference type="RefSeq" id="XP_073226401.1">
    <property type="nucleotide sequence ID" value="XM_073370300.1"/>
</dbReference>
<dbReference type="PANTHER" id="PTHR45863:SF2">
    <property type="entry name" value="SERINE_THREONINE-PROTEIN KINASE BSK7-RELATED"/>
    <property type="match status" value="1"/>
</dbReference>
<evidence type="ECO:0000256" key="3">
    <source>
        <dbReference type="ARBA" id="ARBA00012513"/>
    </source>
</evidence>
<reference evidence="17" key="1">
    <citation type="journal article" date="2013" name="Nat. Biotechnol.">
        <title>Draft genome sequence of chickpea (Cicer arietinum) provides a resource for trait improvement.</title>
        <authorList>
            <person name="Varshney R.K."/>
            <person name="Song C."/>
            <person name="Saxena R.K."/>
            <person name="Azam S."/>
            <person name="Yu S."/>
            <person name="Sharpe A.G."/>
            <person name="Cannon S."/>
            <person name="Baek J."/>
            <person name="Rosen B.D."/>
            <person name="Tar'an B."/>
            <person name="Millan T."/>
            <person name="Zhang X."/>
            <person name="Ramsay L.D."/>
            <person name="Iwata A."/>
            <person name="Wang Y."/>
            <person name="Nelson W."/>
            <person name="Farmer A.D."/>
            <person name="Gaur P.M."/>
            <person name="Soderlund C."/>
            <person name="Penmetsa R.V."/>
            <person name="Xu C."/>
            <person name="Bharti A.K."/>
            <person name="He W."/>
            <person name="Winter P."/>
            <person name="Zhao S."/>
            <person name="Hane J.K."/>
            <person name="Carrasquilla-Garcia N."/>
            <person name="Condie J.A."/>
            <person name="Upadhyaya H.D."/>
            <person name="Luo M.C."/>
            <person name="Thudi M."/>
            <person name="Gowda C.L."/>
            <person name="Singh N.P."/>
            <person name="Lichtenzveig J."/>
            <person name="Gali K.K."/>
            <person name="Rubio J."/>
            <person name="Nadarajan N."/>
            <person name="Dolezel J."/>
            <person name="Bansal K.C."/>
            <person name="Xu X."/>
            <person name="Edwards D."/>
            <person name="Zhang G."/>
            <person name="Kahl G."/>
            <person name="Gil J."/>
            <person name="Singh K.B."/>
            <person name="Datta S.K."/>
            <person name="Jackson S.A."/>
            <person name="Wang J."/>
            <person name="Cook D.R."/>
        </authorList>
    </citation>
    <scope>NUCLEOTIDE SEQUENCE [LARGE SCALE GENOMIC DNA]</scope>
    <source>
        <strain evidence="17">cv. CDC Frontier</strain>
    </source>
</reference>
<dbReference type="Pfam" id="PF07714">
    <property type="entry name" value="PK_Tyr_Ser-Thr"/>
    <property type="match status" value="1"/>
</dbReference>
<comment type="similarity">
    <text evidence="2">Belongs to the protein kinase superfamily. Ser/Thr protein kinase family.</text>
</comment>
<keyword evidence="13" id="KW-0449">Lipoprotein</keyword>
<evidence type="ECO:0000256" key="13">
    <source>
        <dbReference type="ARBA" id="ARBA00023288"/>
    </source>
</evidence>
<dbReference type="InterPro" id="IPR011009">
    <property type="entry name" value="Kinase-like_dom_sf"/>
</dbReference>
<dbReference type="RefSeq" id="XP_012572176.1">
    <property type="nucleotide sequence ID" value="XM_012716722.2"/>
</dbReference>
<comment type="catalytic activity">
    <reaction evidence="14">
        <text>L-threonyl-[protein] + ATP = O-phospho-L-threonyl-[protein] + ADP + H(+)</text>
        <dbReference type="Rhea" id="RHEA:46608"/>
        <dbReference type="Rhea" id="RHEA-COMP:11060"/>
        <dbReference type="Rhea" id="RHEA-COMP:11605"/>
        <dbReference type="ChEBI" id="CHEBI:15378"/>
        <dbReference type="ChEBI" id="CHEBI:30013"/>
        <dbReference type="ChEBI" id="CHEBI:30616"/>
        <dbReference type="ChEBI" id="CHEBI:61977"/>
        <dbReference type="ChEBI" id="CHEBI:456216"/>
        <dbReference type="EC" id="2.7.11.1"/>
    </reaction>
</comment>
<feature type="domain" description="Protein kinase" evidence="16">
    <location>
        <begin position="58"/>
        <end position="324"/>
    </location>
</feature>